<dbReference type="OrthoDB" id="10002522at2759"/>
<feature type="region of interest" description="Disordered" evidence="1">
    <location>
        <begin position="1020"/>
        <end position="1056"/>
    </location>
</feature>
<feature type="compositionally biased region" description="Polar residues" evidence="1">
    <location>
        <begin position="848"/>
        <end position="858"/>
    </location>
</feature>
<feature type="region of interest" description="Disordered" evidence="1">
    <location>
        <begin position="549"/>
        <end position="579"/>
    </location>
</feature>
<dbReference type="GO" id="GO:0003723">
    <property type="term" value="F:RNA binding"/>
    <property type="evidence" value="ECO:0007669"/>
    <property type="project" value="InterPro"/>
</dbReference>
<feature type="compositionally biased region" description="Basic and acidic residues" evidence="1">
    <location>
        <begin position="569"/>
        <end position="579"/>
    </location>
</feature>
<dbReference type="PANTHER" id="PTHR14435:SF2">
    <property type="entry name" value="ZINC FINGER PROTEIN 106"/>
    <property type="match status" value="1"/>
</dbReference>
<dbReference type="Gene3D" id="2.130.10.10">
    <property type="entry name" value="YVTN repeat-like/Quinoprotein amine dehydrogenase"/>
    <property type="match status" value="2"/>
</dbReference>
<protein>
    <recommendedName>
        <fullName evidence="6">Zinc finger protein 106</fullName>
    </recommendedName>
</protein>
<dbReference type="SMART" id="SM00320">
    <property type="entry name" value="WD40"/>
    <property type="match status" value="5"/>
</dbReference>
<feature type="region of interest" description="Disordered" evidence="1">
    <location>
        <begin position="672"/>
        <end position="824"/>
    </location>
</feature>
<feature type="compositionally biased region" description="Polar residues" evidence="1">
    <location>
        <begin position="805"/>
        <end position="821"/>
    </location>
</feature>
<dbReference type="RefSeq" id="XP_028034712.1">
    <property type="nucleotide sequence ID" value="XM_028178911.1"/>
</dbReference>
<accession>A0A6J2K138</accession>
<evidence type="ECO:0000313" key="3">
    <source>
        <dbReference type="RefSeq" id="XP_028034712.1"/>
    </source>
</evidence>
<organism evidence="2 3">
    <name type="scientific">Bombyx mandarina</name>
    <name type="common">Wild silk moth</name>
    <name type="synonym">Wild silkworm</name>
    <dbReference type="NCBI Taxonomy" id="7092"/>
    <lineage>
        <taxon>Eukaryota</taxon>
        <taxon>Metazoa</taxon>
        <taxon>Ecdysozoa</taxon>
        <taxon>Arthropoda</taxon>
        <taxon>Hexapoda</taxon>
        <taxon>Insecta</taxon>
        <taxon>Pterygota</taxon>
        <taxon>Neoptera</taxon>
        <taxon>Endopterygota</taxon>
        <taxon>Lepidoptera</taxon>
        <taxon>Glossata</taxon>
        <taxon>Ditrysia</taxon>
        <taxon>Bombycoidea</taxon>
        <taxon>Bombycidae</taxon>
        <taxon>Bombycinae</taxon>
        <taxon>Bombyx</taxon>
    </lineage>
</organism>
<dbReference type="RefSeq" id="XP_028034713.1">
    <property type="nucleotide sequence ID" value="XM_028178912.1"/>
</dbReference>
<sequence>MRRGHLSSGGWRTENPRQHRPRNPGNPRFRPPRPYNLHNPNRFPHPGPRLHRPPHFGNYPNRGDQHYDDNTDHYDRHTYRNHNSPQRNSSLNSRHRGHYQNRGGGQRQILPYLQQTRTLETQISNIKCYDNNKSQAYHINSMGDVDHRIVANNSLAQERLLNHSPWVNPHFDCKSYQNKSPQKHHLKYNENIENKNSQPNYPGHRPPASDHYSTTPDLENTNNDISFSRSIDDTVDIVRKRLLNRNEPPSPSCDDPNENQMTTINTSSIPYENPQQEQPVKRRVQRQRQIEKSNCDKMKNNIVKQLFKMDKDKIHKLMDNPNSSTKFEYAINSFITESQNSLNRHMRSLAEKSLSSSSHDFIHNDNNTIYEDTFMKQMQCILDPQDTVLLEDIKPLVLAELSKILKLNNVQQVYEIAETEDNTYSAEHVDYDYRSENIYNDNYAQERYLNQDEIDDYTNFHSGEVPKFDEHDEMKHPIQSHPNNLYRRRSSESFKSTENKRNNSNQQVIPEIKPLFETHREQSSEDEDPFAELDRQYHVPVDHTFLESEDCINPSTSTSKSANEFVSPKTEKSSLDDIPNHSEQVKNEIQIKNNSDLCIKLENTLPEQDSNVISEIITNDLTCTVESPFQNASMQSYSETMNKHFTSTEIKEEINPVPKYVEKKISEKDLITNKGIVPTSSRKRSIDQRPYHRKEKRKKSDPGLYDSNKHNSNKNTNKNVNSGTSKNVENSEDVPKPLFNLFLSKNENNKHPSKDSKRLETGDKGYSDKYVKRKEYTKKHRHTTPMKKHNNTNYSHSIISKDDNTSPGDISTSSNNQNSNRIDSKTKLKTIDMFMDQPKKSNLHQAHRNTSIAPSKNGNPIGKHSPNKQTGVSHKENSIKKLISKETQTINKSTFNTKSSQTEKKKFNTKSIQTDPISVQKETTKSTDVFERMKEIDLEIQVLLQEKFKLYNSFESKNTCPVNEQTLGMTVLNVVPVNRGDGTESAEIIIEGDLSEDSIVDDFSNIPVEELEQIALETVEETEPTQERRLRRHSQKQVEQNVSALSPSSLKRSNRKGKPLNISLLEQIITDDRPLEDIIVLDELENVPSKVNKKKSQRTHTPKARKVSKKMKPSSTSINLSQHNIKECSVVLQPLDISPYLELLCEEPSECDEAIAGHKSPIYLFSNDTLELPSETLNQQMEVIEETDVNDIQFDMLDVSEDIVIGDNCEIKSRDTDRIDVPISEDIILDNSQSSCDNAISEFAQNEPECKTYDYSTDENLRRDAITVTGNADAVLAIECIENNFIAACLDGNVYHFNSDGQLLNTLRGSNLAVTCITIVKEKYGTTVYTGSLDSRIRYYDLETGVEKGPECNVLSPIQTMDRAWDTIFVGTRTGFVLQFECKNNMLIPVSTVKFSDQSILALRAMKEGPRKVLLVAARSENVTIKDAQTGLLLRSLVGPKMTVYTLLFEDGKVYCGTSSHQIHVFDYSTGSHVGSHEGGKGAVCLRATGGLVFAGCYDGCVYVYREGETRPLAQLRGPSLMLLSLAIVGSKIIAGYKDRGLYIWKIPLNILKEMIL</sequence>
<dbReference type="InterPro" id="IPR036322">
    <property type="entry name" value="WD40_repeat_dom_sf"/>
</dbReference>
<feature type="region of interest" description="Disordered" evidence="1">
    <location>
        <begin position="840"/>
        <end position="874"/>
    </location>
</feature>
<proteinExistence type="predicted"/>
<feature type="region of interest" description="Disordered" evidence="1">
    <location>
        <begin position="243"/>
        <end position="283"/>
    </location>
</feature>
<feature type="compositionally biased region" description="Polar residues" evidence="1">
    <location>
        <begin position="1037"/>
        <end position="1051"/>
    </location>
</feature>
<feature type="region of interest" description="Disordered" evidence="1">
    <location>
        <begin position="193"/>
        <end position="226"/>
    </location>
</feature>
<evidence type="ECO:0008006" key="6">
    <source>
        <dbReference type="Google" id="ProtNLM"/>
    </source>
</evidence>
<feature type="region of interest" description="Disordered" evidence="1">
    <location>
        <begin position="1"/>
        <end position="104"/>
    </location>
</feature>
<dbReference type="InterPro" id="IPR001680">
    <property type="entry name" value="WD40_rpt"/>
</dbReference>
<dbReference type="GeneID" id="114246416"/>
<feature type="compositionally biased region" description="Basic residues" evidence="1">
    <location>
        <begin position="1091"/>
        <end position="1112"/>
    </location>
</feature>
<gene>
    <name evidence="3 4 5" type="primary">LOC114246416</name>
</gene>
<feature type="region of interest" description="Disordered" evidence="1">
    <location>
        <begin position="468"/>
        <end position="511"/>
    </location>
</feature>
<dbReference type="InterPro" id="IPR015943">
    <property type="entry name" value="WD40/YVTN_repeat-like_dom_sf"/>
</dbReference>
<evidence type="ECO:0000256" key="1">
    <source>
        <dbReference type="SAM" id="MobiDB-lite"/>
    </source>
</evidence>
<feature type="compositionally biased region" description="Basic and acidic residues" evidence="1">
    <location>
        <begin position="489"/>
        <end position="501"/>
    </location>
</feature>
<feature type="compositionally biased region" description="Polar residues" evidence="1">
    <location>
        <begin position="258"/>
        <end position="270"/>
    </location>
</feature>
<feature type="region of interest" description="Disordered" evidence="1">
    <location>
        <begin position="1091"/>
        <end position="1118"/>
    </location>
</feature>
<keyword evidence="2" id="KW-1185">Reference proteome</keyword>
<dbReference type="PANTHER" id="PTHR14435">
    <property type="entry name" value="ZINC FINGER PROTEIN 106"/>
    <property type="match status" value="1"/>
</dbReference>
<evidence type="ECO:0000313" key="5">
    <source>
        <dbReference type="RefSeq" id="XP_028034715.1"/>
    </source>
</evidence>
<feature type="compositionally biased region" description="Polar residues" evidence="1">
    <location>
        <begin position="81"/>
        <end position="92"/>
    </location>
</feature>
<dbReference type="RefSeq" id="XP_028034715.1">
    <property type="nucleotide sequence ID" value="XM_028178914.1"/>
</dbReference>
<reference evidence="3 4" key="1">
    <citation type="submission" date="2025-04" db="UniProtKB">
        <authorList>
            <consortium name="RefSeq"/>
        </authorList>
    </citation>
    <scope>IDENTIFICATION</scope>
    <source>
        <tissue evidence="3 4">Silk gland</tissue>
    </source>
</reference>
<evidence type="ECO:0000313" key="2">
    <source>
        <dbReference type="Proteomes" id="UP000504629"/>
    </source>
</evidence>
<dbReference type="SUPFAM" id="SSF50978">
    <property type="entry name" value="WD40 repeat-like"/>
    <property type="match status" value="1"/>
</dbReference>
<feature type="compositionally biased region" description="Low complexity" evidence="1">
    <location>
        <begin position="713"/>
        <end position="728"/>
    </location>
</feature>
<feature type="compositionally biased region" description="Basic and acidic residues" evidence="1">
    <location>
        <begin position="63"/>
        <end position="78"/>
    </location>
</feature>
<dbReference type="Proteomes" id="UP000504629">
    <property type="component" value="Unplaced"/>
</dbReference>
<feature type="compositionally biased region" description="Polar residues" evidence="1">
    <location>
        <begin position="211"/>
        <end position="226"/>
    </location>
</feature>
<dbReference type="KEGG" id="bman:114246416"/>
<dbReference type="InterPro" id="IPR042622">
    <property type="entry name" value="Znf106"/>
</dbReference>
<feature type="compositionally biased region" description="Basic residues" evidence="1">
    <location>
        <begin position="775"/>
        <end position="790"/>
    </location>
</feature>
<evidence type="ECO:0000313" key="4">
    <source>
        <dbReference type="RefSeq" id="XP_028034713.1"/>
    </source>
</evidence>
<feature type="compositionally biased region" description="Polar residues" evidence="1">
    <location>
        <begin position="553"/>
        <end position="564"/>
    </location>
</feature>
<feature type="compositionally biased region" description="Basic and acidic residues" evidence="1">
    <location>
        <begin position="747"/>
        <end position="774"/>
    </location>
</feature>
<name>A0A6J2K138_BOMMA</name>